<feature type="region of interest" description="Disordered" evidence="1">
    <location>
        <begin position="1"/>
        <end position="25"/>
    </location>
</feature>
<reference evidence="3" key="1">
    <citation type="journal article" date="2010" name="Science">
        <title>Signatures of adaptation to obligate biotrophy in the Hyaloperonospora arabidopsidis genome.</title>
        <authorList>
            <person name="Baxter L."/>
            <person name="Tripathy S."/>
            <person name="Ishaque N."/>
            <person name="Boot N."/>
            <person name="Cabral A."/>
            <person name="Kemen E."/>
            <person name="Thines M."/>
            <person name="Ah-Fong A."/>
            <person name="Anderson R."/>
            <person name="Badejoko W."/>
            <person name="Bittner-Eddy P."/>
            <person name="Boore J.L."/>
            <person name="Chibucos M.C."/>
            <person name="Coates M."/>
            <person name="Dehal P."/>
            <person name="Delehaunty K."/>
            <person name="Dong S."/>
            <person name="Downton P."/>
            <person name="Dumas B."/>
            <person name="Fabro G."/>
            <person name="Fronick C."/>
            <person name="Fuerstenberg S.I."/>
            <person name="Fulton L."/>
            <person name="Gaulin E."/>
            <person name="Govers F."/>
            <person name="Hughes L."/>
            <person name="Humphray S."/>
            <person name="Jiang R.H."/>
            <person name="Judelson H."/>
            <person name="Kamoun S."/>
            <person name="Kyung K."/>
            <person name="Meijer H."/>
            <person name="Minx P."/>
            <person name="Morris P."/>
            <person name="Nelson J."/>
            <person name="Phuntumart V."/>
            <person name="Qutob D."/>
            <person name="Rehmany A."/>
            <person name="Rougon-Cardoso A."/>
            <person name="Ryden P."/>
            <person name="Torto-Alalibo T."/>
            <person name="Studholme D."/>
            <person name="Wang Y."/>
            <person name="Win J."/>
            <person name="Wood J."/>
            <person name="Clifton S.W."/>
            <person name="Rogers J."/>
            <person name="Van den Ackerveken G."/>
            <person name="Jones J.D."/>
            <person name="McDowell J.M."/>
            <person name="Beynon J."/>
            <person name="Tyler B.M."/>
        </authorList>
    </citation>
    <scope>NUCLEOTIDE SEQUENCE [LARGE SCALE GENOMIC DNA]</scope>
    <source>
        <strain evidence="3">Emoy2</strain>
    </source>
</reference>
<organism evidence="2 3">
    <name type="scientific">Hyaloperonospora arabidopsidis (strain Emoy2)</name>
    <name type="common">Downy mildew agent</name>
    <name type="synonym">Peronospora arabidopsidis</name>
    <dbReference type="NCBI Taxonomy" id="559515"/>
    <lineage>
        <taxon>Eukaryota</taxon>
        <taxon>Sar</taxon>
        <taxon>Stramenopiles</taxon>
        <taxon>Oomycota</taxon>
        <taxon>Peronosporomycetes</taxon>
        <taxon>Peronosporales</taxon>
        <taxon>Peronosporaceae</taxon>
        <taxon>Hyaloperonospora</taxon>
    </lineage>
</organism>
<evidence type="ECO:0000256" key="1">
    <source>
        <dbReference type="SAM" id="MobiDB-lite"/>
    </source>
</evidence>
<proteinExistence type="predicted"/>
<evidence type="ECO:0000313" key="2">
    <source>
        <dbReference type="EnsemblProtists" id="HpaP800512"/>
    </source>
</evidence>
<dbReference type="Proteomes" id="UP000011713">
    <property type="component" value="Unassembled WGS sequence"/>
</dbReference>
<dbReference type="EMBL" id="JH597777">
    <property type="status" value="NOT_ANNOTATED_CDS"/>
    <property type="molecule type" value="Genomic_DNA"/>
</dbReference>
<name>M4B2L4_HYAAE</name>
<keyword evidence="3" id="KW-1185">Reference proteome</keyword>
<dbReference type="AlphaFoldDB" id="M4B2L4"/>
<dbReference type="HOGENOM" id="CLU_3072772_0_0_1"/>
<evidence type="ECO:0000313" key="3">
    <source>
        <dbReference type="Proteomes" id="UP000011713"/>
    </source>
</evidence>
<sequence length="53" mass="5555">MLKLTGSRGGDSAAGVLRSQPPFAGADAQERRERVFISSAVVVNALPVLMNTI</sequence>
<accession>M4B2L4</accession>
<dbReference type="InParanoid" id="M4B2L4"/>
<dbReference type="VEuPathDB" id="FungiDB:HpaG800512"/>
<protein>
    <submittedName>
        <fullName evidence="2">Uncharacterized protein</fullName>
    </submittedName>
</protein>
<dbReference type="EnsemblProtists" id="HpaT800512">
    <property type="protein sequence ID" value="HpaP800512"/>
    <property type="gene ID" value="HpaG800512"/>
</dbReference>
<reference evidence="2" key="2">
    <citation type="submission" date="2015-06" db="UniProtKB">
        <authorList>
            <consortium name="EnsemblProtists"/>
        </authorList>
    </citation>
    <scope>IDENTIFICATION</scope>
    <source>
        <strain evidence="2">Emoy2</strain>
    </source>
</reference>